<evidence type="ECO:0000259" key="1">
    <source>
        <dbReference type="PROSITE" id="PS50943"/>
    </source>
</evidence>
<dbReference type="EMBL" id="GL379591">
    <property type="protein sequence ID" value="EFL92053.1"/>
    <property type="molecule type" value="Genomic_DNA"/>
</dbReference>
<proteinExistence type="predicted"/>
<dbReference type="PANTHER" id="PTHR40455:SF1">
    <property type="entry name" value="ANTITOXIN HIGA"/>
    <property type="match status" value="1"/>
</dbReference>
<dbReference type="PANTHER" id="PTHR40455">
    <property type="entry name" value="ANTITOXIN HIGA"/>
    <property type="match status" value="1"/>
</dbReference>
<sequence length="141" mass="15477">MSAATINPTVIGSAWKAFQDLLPVKLGTIQSNTQYKQVISLMNSLLDVVGNNENHALADFLDLVSQLVEDYESTLHLIPDASSHEVLRFVMEQNGLNQTDLAEEIGGQSVVSDILNEKRRINVRQAKLLAVRFGVSPAAFL</sequence>
<dbReference type="InterPro" id="IPR001387">
    <property type="entry name" value="Cro/C1-type_HTH"/>
</dbReference>
<dbReference type="SMART" id="SM00530">
    <property type="entry name" value="HTH_XRE"/>
    <property type="match status" value="1"/>
</dbReference>
<gene>
    <name evidence="2" type="ORF">REG_1038</name>
</gene>
<evidence type="ECO:0000313" key="2">
    <source>
        <dbReference type="EMBL" id="EFL92053.1"/>
    </source>
</evidence>
<feature type="domain" description="HTH cro/C1-type" evidence="1">
    <location>
        <begin position="87"/>
        <end position="140"/>
    </location>
</feature>
<dbReference type="eggNOG" id="COG5499">
    <property type="taxonomic scope" value="Bacteria"/>
</dbReference>
<dbReference type="GO" id="GO:0001046">
    <property type="term" value="F:core promoter sequence-specific DNA binding"/>
    <property type="evidence" value="ECO:0007669"/>
    <property type="project" value="TreeGrafter"/>
</dbReference>
<organism evidence="2 3">
    <name type="scientific">Candidatus Regiella insecticola LSR1</name>
    <dbReference type="NCBI Taxonomy" id="663321"/>
    <lineage>
        <taxon>Bacteria</taxon>
        <taxon>Pseudomonadati</taxon>
        <taxon>Pseudomonadota</taxon>
        <taxon>Gammaproteobacteria</taxon>
        <taxon>Enterobacterales</taxon>
        <taxon>Enterobacteriaceae</taxon>
        <taxon>aphid secondary symbionts</taxon>
        <taxon>Candidatus Regiella</taxon>
    </lineage>
</organism>
<protein>
    <submittedName>
        <fullName evidence="2">HTH domain-containing putative transcriptional regulator</fullName>
    </submittedName>
</protein>
<dbReference type="Gene3D" id="1.10.260.40">
    <property type="entry name" value="lambda repressor-like DNA-binding domains"/>
    <property type="match status" value="1"/>
</dbReference>
<dbReference type="AlphaFoldDB" id="E0WST4"/>
<dbReference type="Pfam" id="PF01381">
    <property type="entry name" value="HTH_3"/>
    <property type="match status" value="1"/>
</dbReference>
<dbReference type="InterPro" id="IPR039060">
    <property type="entry name" value="Antitox_HigA"/>
</dbReference>
<dbReference type="GO" id="GO:0006355">
    <property type="term" value="P:regulation of DNA-templated transcription"/>
    <property type="evidence" value="ECO:0007669"/>
    <property type="project" value="InterPro"/>
</dbReference>
<dbReference type="SUPFAM" id="SSF47413">
    <property type="entry name" value="lambda repressor-like DNA-binding domains"/>
    <property type="match status" value="1"/>
</dbReference>
<dbReference type="HOGENOM" id="CLU_125852_3_1_6"/>
<evidence type="ECO:0000313" key="3">
    <source>
        <dbReference type="Proteomes" id="UP000005726"/>
    </source>
</evidence>
<accession>E0WST4</accession>
<dbReference type="Proteomes" id="UP000005726">
    <property type="component" value="Unassembled WGS sequence"/>
</dbReference>
<dbReference type="InterPro" id="IPR010982">
    <property type="entry name" value="Lambda_DNA-bd_dom_sf"/>
</dbReference>
<reference evidence="2" key="1">
    <citation type="journal article" date="2009" name="Environ. Microbiol.">
        <title>Dynamics of genome evolution in facultative symbionts of aphids.</title>
        <authorList>
            <person name="Degnan P.H."/>
            <person name="Leonardo T.E."/>
            <person name="Cass B.N."/>
            <person name="Hurwitz B."/>
            <person name="Stern D."/>
            <person name="Gibbs R.A."/>
            <person name="Richards S."/>
            <person name="Moran N.A."/>
        </authorList>
    </citation>
    <scope>NUCLEOTIDE SEQUENCE [LARGE SCALE GENOMIC DNA]</scope>
    <source>
        <strain evidence="2">LSR1</strain>
    </source>
</reference>
<dbReference type="STRING" id="663321.REG_1038"/>
<dbReference type="RefSeq" id="WP_006704777.1">
    <property type="nucleotide sequence ID" value="NZ_CAWLGB010000003.1"/>
</dbReference>
<keyword evidence="3" id="KW-1185">Reference proteome</keyword>
<name>E0WST4_9ENTR</name>
<dbReference type="PROSITE" id="PS50943">
    <property type="entry name" value="HTH_CROC1"/>
    <property type="match status" value="1"/>
</dbReference>